<sequence>MVLNPSSDSDLLKPIKKKFKHLKAVPEDGDEDMNNSDAVDDGFVHVHDKSSYRDKLTGSKDPQHSCWKGWVEEGQGDEMQFDEEISDDESDSNQTPCVGGNVPRVCFTKEEKQAMRSPWRKALTVKLLGKWVSNFNPSLDKINKIIVWIHFSGLPTEYYNNLLLSRMGIHVGGVIHIDRNIVEALRGRFARLCFELDLTKSLLSKEACSSVVVAATPTMEEPLNRFVGLTERFLDDATEEIVEMKKSTGGEGPSFMQRIPNKDKLENIAKPSLRKQKDQHGMVNFKVVEPMVTISHGKFPKFTFQAVYRRTPIHKELRPFCFEVAWLSNVSFLEFIRNILYNLNRKSVLVEGELGMGGLCQDNHGYWIFGSMGRLVHHIYRGANFCVDFLDKKAQLGEFGVIKLQSLPAGLPLLLQDDLVGVTRPRVVID</sequence>
<dbReference type="PANTHER" id="PTHR31286">
    <property type="entry name" value="GLYCINE-RICH CELL WALL STRUCTURAL PROTEIN 1.8-LIKE"/>
    <property type="match status" value="1"/>
</dbReference>
<protein>
    <submittedName>
        <fullName evidence="1">Uncharacterized protein</fullName>
    </submittedName>
</protein>
<dbReference type="AlphaFoldDB" id="A0A061DUX5"/>
<proteinExistence type="predicted"/>
<dbReference type="PANTHER" id="PTHR31286:SF99">
    <property type="entry name" value="DUF4283 DOMAIN-CONTAINING PROTEIN"/>
    <property type="match status" value="1"/>
</dbReference>
<gene>
    <name evidence="1" type="ORF">TCM_002733</name>
</gene>
<dbReference type="HOGENOM" id="CLU_638432_0_0_1"/>
<accession>A0A061DUX5</accession>
<dbReference type="InParanoid" id="A0A061DUX5"/>
<dbReference type="InterPro" id="IPR040256">
    <property type="entry name" value="At4g02000-like"/>
</dbReference>
<evidence type="ECO:0000313" key="1">
    <source>
        <dbReference type="EMBL" id="EOX93798.1"/>
    </source>
</evidence>
<keyword evidence="2" id="KW-1185">Reference proteome</keyword>
<evidence type="ECO:0000313" key="2">
    <source>
        <dbReference type="Proteomes" id="UP000026915"/>
    </source>
</evidence>
<dbReference type="Gramene" id="EOX93798">
    <property type="protein sequence ID" value="EOX93798"/>
    <property type="gene ID" value="TCM_002733"/>
</dbReference>
<name>A0A061DUX5_THECC</name>
<dbReference type="Proteomes" id="UP000026915">
    <property type="component" value="Chromosome 1"/>
</dbReference>
<dbReference type="eggNOG" id="KOG1075">
    <property type="taxonomic scope" value="Eukaryota"/>
</dbReference>
<organism evidence="1 2">
    <name type="scientific">Theobroma cacao</name>
    <name type="common">Cacao</name>
    <name type="synonym">Cocoa</name>
    <dbReference type="NCBI Taxonomy" id="3641"/>
    <lineage>
        <taxon>Eukaryota</taxon>
        <taxon>Viridiplantae</taxon>
        <taxon>Streptophyta</taxon>
        <taxon>Embryophyta</taxon>
        <taxon>Tracheophyta</taxon>
        <taxon>Spermatophyta</taxon>
        <taxon>Magnoliopsida</taxon>
        <taxon>eudicotyledons</taxon>
        <taxon>Gunneridae</taxon>
        <taxon>Pentapetalae</taxon>
        <taxon>rosids</taxon>
        <taxon>malvids</taxon>
        <taxon>Malvales</taxon>
        <taxon>Malvaceae</taxon>
        <taxon>Byttnerioideae</taxon>
        <taxon>Theobroma</taxon>
    </lineage>
</organism>
<reference evidence="1 2" key="1">
    <citation type="journal article" date="2013" name="Genome Biol.">
        <title>The genome sequence of the most widely cultivated cacao type and its use to identify candidate genes regulating pod color.</title>
        <authorList>
            <person name="Motamayor J.C."/>
            <person name="Mockaitis K."/>
            <person name="Schmutz J."/>
            <person name="Haiminen N."/>
            <person name="Iii D.L."/>
            <person name="Cornejo O."/>
            <person name="Findley S.D."/>
            <person name="Zheng P."/>
            <person name="Utro F."/>
            <person name="Royaert S."/>
            <person name="Saski C."/>
            <person name="Jenkins J."/>
            <person name="Podicheti R."/>
            <person name="Zhao M."/>
            <person name="Scheffler B.E."/>
            <person name="Stack J.C."/>
            <person name="Feltus F.A."/>
            <person name="Mustiga G.M."/>
            <person name="Amores F."/>
            <person name="Phillips W."/>
            <person name="Marelli J.P."/>
            <person name="May G.D."/>
            <person name="Shapiro H."/>
            <person name="Ma J."/>
            <person name="Bustamante C.D."/>
            <person name="Schnell R.J."/>
            <person name="Main D."/>
            <person name="Gilbert D."/>
            <person name="Parida L."/>
            <person name="Kuhn D.N."/>
        </authorList>
    </citation>
    <scope>NUCLEOTIDE SEQUENCE [LARGE SCALE GENOMIC DNA]</scope>
    <source>
        <strain evidence="2">cv. Matina 1-6</strain>
    </source>
</reference>
<dbReference type="EMBL" id="CM001879">
    <property type="protein sequence ID" value="EOX93798.1"/>
    <property type="molecule type" value="Genomic_DNA"/>
</dbReference>